<comment type="subcellular location">
    <subcellularLocation>
        <location evidence="1 10">Cell outer membrane</location>
        <topology evidence="1 10">Multi-pass membrane protein</topology>
    </subcellularLocation>
</comment>
<evidence type="ECO:0000256" key="5">
    <source>
        <dbReference type="ARBA" id="ARBA00022729"/>
    </source>
</evidence>
<dbReference type="InterPro" id="IPR008969">
    <property type="entry name" value="CarboxyPept-like_regulatory"/>
</dbReference>
<feature type="chain" id="PRO_5003993446" evidence="12">
    <location>
        <begin position="20"/>
        <end position="786"/>
    </location>
</feature>
<evidence type="ECO:0000256" key="6">
    <source>
        <dbReference type="ARBA" id="ARBA00023077"/>
    </source>
</evidence>
<dbReference type="Pfam" id="PF07715">
    <property type="entry name" value="Plug"/>
    <property type="match status" value="1"/>
</dbReference>
<gene>
    <name evidence="15" type="ORF">C900_01230</name>
</gene>
<dbReference type="STRING" id="1237149.C900_01230"/>
<dbReference type="AlphaFoldDB" id="L8JU63"/>
<dbReference type="PANTHER" id="PTHR30069">
    <property type="entry name" value="TONB-DEPENDENT OUTER MEMBRANE RECEPTOR"/>
    <property type="match status" value="1"/>
</dbReference>
<keyword evidence="8 15" id="KW-0675">Receptor</keyword>
<dbReference type="EMBL" id="AMZN01000016">
    <property type="protein sequence ID" value="ELR72556.1"/>
    <property type="molecule type" value="Genomic_DNA"/>
</dbReference>
<comment type="caution">
    <text evidence="15">The sequence shown here is derived from an EMBL/GenBank/DDBJ whole genome shotgun (WGS) entry which is preliminary data.</text>
</comment>
<keyword evidence="5 12" id="KW-0732">Signal</keyword>
<comment type="similarity">
    <text evidence="10 11">Belongs to the TonB-dependent receptor family.</text>
</comment>
<dbReference type="SUPFAM" id="SSF49464">
    <property type="entry name" value="Carboxypeptidase regulatory domain-like"/>
    <property type="match status" value="1"/>
</dbReference>
<evidence type="ECO:0000256" key="3">
    <source>
        <dbReference type="ARBA" id="ARBA00022452"/>
    </source>
</evidence>
<dbReference type="InterPro" id="IPR036942">
    <property type="entry name" value="Beta-barrel_TonB_sf"/>
</dbReference>
<proteinExistence type="inferred from homology"/>
<organism evidence="15 16">
    <name type="scientific">Fulvivirga imtechensis AK7</name>
    <dbReference type="NCBI Taxonomy" id="1237149"/>
    <lineage>
        <taxon>Bacteria</taxon>
        <taxon>Pseudomonadati</taxon>
        <taxon>Bacteroidota</taxon>
        <taxon>Cytophagia</taxon>
        <taxon>Cytophagales</taxon>
        <taxon>Fulvivirgaceae</taxon>
        <taxon>Fulvivirga</taxon>
    </lineage>
</organism>
<keyword evidence="16" id="KW-1185">Reference proteome</keyword>
<dbReference type="Gene3D" id="2.40.170.20">
    <property type="entry name" value="TonB-dependent receptor, beta-barrel domain"/>
    <property type="match status" value="1"/>
</dbReference>
<dbReference type="SUPFAM" id="SSF56935">
    <property type="entry name" value="Porins"/>
    <property type="match status" value="1"/>
</dbReference>
<dbReference type="InterPro" id="IPR037066">
    <property type="entry name" value="Plug_dom_sf"/>
</dbReference>
<evidence type="ECO:0000259" key="14">
    <source>
        <dbReference type="Pfam" id="PF07715"/>
    </source>
</evidence>
<keyword evidence="2 10" id="KW-0813">Transport</keyword>
<keyword evidence="6 11" id="KW-0798">TonB box</keyword>
<sequence>MKFIFLNLLLLITFTGSLAQQGALSGVVTDESDKPVAGVNVRVKHESIGTVTKEDGSFILKLPAARELTVVFSHVGYATVEKPVEVKAGEAIEVTVMLKLLTEVLTGVSIEGERERRDEVSVTKIKPKTLEALPTPFGDFNKILSTLPGVVSNNELSSTYSVRGGSFDENLIYVNDIPIYRPFLISNGQQEGLSFVNSNLVKSIEFSAGGWQPKYGDKLSSVLNVDYKEPTLFGASATIGLLGGTAHMEGASGSGKLSYVAGVRHKSAQYLLNTLETKGEYLPKFTDLQAYVSFRPDSRTSIGVLTSYARNRYLIEPESRETEFGTFNRSFRLFVGFEGREILEYDTYQGGVKFSRKLNDGWKTDLIASAVHASEREFTDVEGGYRLCDVDKDLGSDTFNECVFTRGIGSNYDYGRNTLEANIINLENRNTYSLNTKNTLEFGLGYSWQNIEDQLSEYEFKDSADFVIDTQSLEADHKLESSQYSGFVQNTQQLRANIVATYGVRLNYWTINEELLISPRVQISFEPEWTRDVVFTAAAGLYQQPPFYRELRAPSGDLNRELKAQKALHLIGGLDYNFKWWGRDFKFMGEVYYKKLSDVVTYDIDNVKVRYYANNEARAYATGVDLRVSGEFIQGTESWFSVGILNTREDVAGDGRGYIRRPMDQRLNIAVFFQDHLPNNPTFRVSLNVFFGSGLPFGPPQNFEKRNVFNGDTYRRLDIGFSKLFYMNKEKYKERRQVIVGAEVLNLLGVSNAISYTWISDVSNNQFAVPNSLSARFLNVKLSIKI</sequence>
<dbReference type="PROSITE" id="PS52016">
    <property type="entry name" value="TONB_DEPENDENT_REC_3"/>
    <property type="match status" value="1"/>
</dbReference>
<evidence type="ECO:0000256" key="12">
    <source>
        <dbReference type="SAM" id="SignalP"/>
    </source>
</evidence>
<evidence type="ECO:0000313" key="15">
    <source>
        <dbReference type="EMBL" id="ELR72556.1"/>
    </source>
</evidence>
<evidence type="ECO:0000256" key="4">
    <source>
        <dbReference type="ARBA" id="ARBA00022692"/>
    </source>
</evidence>
<dbReference type="InterPro" id="IPR000531">
    <property type="entry name" value="Beta-barrel_TonB"/>
</dbReference>
<dbReference type="InterPro" id="IPR012910">
    <property type="entry name" value="Plug_dom"/>
</dbReference>
<dbReference type="Proteomes" id="UP000011135">
    <property type="component" value="Unassembled WGS sequence"/>
</dbReference>
<dbReference type="Pfam" id="PF13715">
    <property type="entry name" value="CarbopepD_reg_2"/>
    <property type="match status" value="1"/>
</dbReference>
<evidence type="ECO:0000256" key="7">
    <source>
        <dbReference type="ARBA" id="ARBA00023136"/>
    </source>
</evidence>
<dbReference type="Gene3D" id="2.170.130.10">
    <property type="entry name" value="TonB-dependent receptor, plug domain"/>
    <property type="match status" value="1"/>
</dbReference>
<dbReference type="PANTHER" id="PTHR30069:SF29">
    <property type="entry name" value="HEMOGLOBIN AND HEMOGLOBIN-HAPTOGLOBIN-BINDING PROTEIN 1-RELATED"/>
    <property type="match status" value="1"/>
</dbReference>
<reference evidence="15 16" key="1">
    <citation type="submission" date="2012-12" db="EMBL/GenBank/DDBJ databases">
        <title>Genome assembly of Fulvivirga imtechensis AK7.</title>
        <authorList>
            <person name="Nupur N."/>
            <person name="Khatri I."/>
            <person name="Kumar R."/>
            <person name="Subramanian S."/>
            <person name="Pinnaka A."/>
        </authorList>
    </citation>
    <scope>NUCLEOTIDE SEQUENCE [LARGE SCALE GENOMIC DNA]</scope>
    <source>
        <strain evidence="15 16">AK7</strain>
    </source>
</reference>
<dbReference type="GO" id="GO:0009279">
    <property type="term" value="C:cell outer membrane"/>
    <property type="evidence" value="ECO:0007669"/>
    <property type="project" value="UniProtKB-SubCell"/>
</dbReference>
<evidence type="ECO:0000256" key="10">
    <source>
        <dbReference type="PROSITE-ProRule" id="PRU01360"/>
    </source>
</evidence>
<dbReference type="eggNOG" id="COG4771">
    <property type="taxonomic scope" value="Bacteria"/>
</dbReference>
<feature type="signal peptide" evidence="12">
    <location>
        <begin position="1"/>
        <end position="19"/>
    </location>
</feature>
<dbReference type="InterPro" id="IPR039426">
    <property type="entry name" value="TonB-dep_rcpt-like"/>
</dbReference>
<feature type="domain" description="TonB-dependent receptor plug" evidence="14">
    <location>
        <begin position="119"/>
        <end position="217"/>
    </location>
</feature>
<accession>L8JU63</accession>
<evidence type="ECO:0000256" key="1">
    <source>
        <dbReference type="ARBA" id="ARBA00004571"/>
    </source>
</evidence>
<protein>
    <submittedName>
        <fullName evidence="15">Putative ferric aerobactin receptor</fullName>
    </submittedName>
</protein>
<name>L8JU63_9BACT</name>
<keyword evidence="3 10" id="KW-1134">Transmembrane beta strand</keyword>
<evidence type="ECO:0000256" key="2">
    <source>
        <dbReference type="ARBA" id="ARBA00022448"/>
    </source>
</evidence>
<dbReference type="RefSeq" id="WP_009578846.1">
    <property type="nucleotide sequence ID" value="NZ_AMZN01000016.1"/>
</dbReference>
<dbReference type="Gene3D" id="2.60.40.1120">
    <property type="entry name" value="Carboxypeptidase-like, regulatory domain"/>
    <property type="match status" value="1"/>
</dbReference>
<dbReference type="GO" id="GO:0044718">
    <property type="term" value="P:siderophore transmembrane transport"/>
    <property type="evidence" value="ECO:0007669"/>
    <property type="project" value="TreeGrafter"/>
</dbReference>
<dbReference type="Pfam" id="PF00593">
    <property type="entry name" value="TonB_dep_Rec_b-barrel"/>
    <property type="match status" value="1"/>
</dbReference>
<dbReference type="GO" id="GO:0015344">
    <property type="term" value="F:siderophore uptake transmembrane transporter activity"/>
    <property type="evidence" value="ECO:0007669"/>
    <property type="project" value="TreeGrafter"/>
</dbReference>
<evidence type="ECO:0000313" key="16">
    <source>
        <dbReference type="Proteomes" id="UP000011135"/>
    </source>
</evidence>
<dbReference type="PATRIC" id="fig|1237149.3.peg.1372"/>
<evidence type="ECO:0000256" key="11">
    <source>
        <dbReference type="RuleBase" id="RU003357"/>
    </source>
</evidence>
<evidence type="ECO:0000256" key="8">
    <source>
        <dbReference type="ARBA" id="ARBA00023170"/>
    </source>
</evidence>
<evidence type="ECO:0000259" key="13">
    <source>
        <dbReference type="Pfam" id="PF00593"/>
    </source>
</evidence>
<keyword evidence="7 10" id="KW-0472">Membrane</keyword>
<feature type="domain" description="TonB-dependent receptor-like beta-barrel" evidence="13">
    <location>
        <begin position="336"/>
        <end position="715"/>
    </location>
</feature>
<keyword evidence="4 10" id="KW-0812">Transmembrane</keyword>
<keyword evidence="9 10" id="KW-0998">Cell outer membrane</keyword>
<evidence type="ECO:0000256" key="9">
    <source>
        <dbReference type="ARBA" id="ARBA00023237"/>
    </source>
</evidence>